<evidence type="ECO:0000313" key="1">
    <source>
        <dbReference type="EMBL" id="MFM9326861.1"/>
    </source>
</evidence>
<proteinExistence type="predicted"/>
<gene>
    <name evidence="1" type="ORF">ACI1P1_00980</name>
</gene>
<protein>
    <submittedName>
        <fullName evidence="1">Sugar phosphate nucleotidyltransferase</fullName>
    </submittedName>
</protein>
<name>A0ACC7NS46_9BACL</name>
<accession>A0ACC7NS46</accession>
<organism evidence="1 2">
    <name type="scientific">Paenibacillus mesotrionivorans</name>
    <dbReference type="NCBI Taxonomy" id="3160968"/>
    <lineage>
        <taxon>Bacteria</taxon>
        <taxon>Bacillati</taxon>
        <taxon>Bacillota</taxon>
        <taxon>Bacilli</taxon>
        <taxon>Bacillales</taxon>
        <taxon>Paenibacillaceae</taxon>
        <taxon>Paenibacillus</taxon>
    </lineage>
</organism>
<evidence type="ECO:0000313" key="2">
    <source>
        <dbReference type="Proteomes" id="UP001631969"/>
    </source>
</evidence>
<comment type="caution">
    <text evidence="1">The sequence shown here is derived from an EMBL/GenBank/DDBJ whole genome shotgun (WGS) entry which is preliminary data.</text>
</comment>
<dbReference type="Proteomes" id="UP001631969">
    <property type="component" value="Unassembled WGS sequence"/>
</dbReference>
<keyword evidence="2" id="KW-1185">Reference proteome</keyword>
<dbReference type="EMBL" id="JBJURJ010000001">
    <property type="protein sequence ID" value="MFM9326861.1"/>
    <property type="molecule type" value="Genomic_DNA"/>
</dbReference>
<reference evidence="1" key="1">
    <citation type="submission" date="2024-12" db="EMBL/GenBank/DDBJ databases">
        <authorList>
            <person name="Wu N."/>
        </authorList>
    </citation>
    <scope>NUCLEOTIDE SEQUENCE</scope>
    <source>
        <strain evidence="1">P15</strain>
    </source>
</reference>
<sequence length="394" mass="43719">MNTNNCIAMLLAGGEGKRLRPLTLTHAKPAVSFGGQYRLIDFPLSNCLNAGIDKIGVLTQYRAETLHQHLGSNNTNITLLPAGLKQEEGYTGTADAIYKNIAYLDKLNPENVLILSADHIYHMDYREILHFHTMRKASATISVIRVPLEEASRFGIMTVDADHRITAFQEKPRRPESNLASMGIYVFRWSDLREQLIRDAADPQSSHDFGKDIIPKLLKEDAGVYAFPFEGYWKDVGTVDTLWRTHMDLLGSPAQLTLNPPTWPMRVAGSLTLQNEMLRMEDDRGSASLLHQHCYLEGRARRSIISNGVWIGKNSLVTDSIVMPNAVIGKNVLISHAIIGEGAIIEDGAVIGGSRKQISVIGNVSQEELQGSWNAYTRGYREGVNGYDRASFGN</sequence>